<proteinExistence type="predicted"/>
<accession>A0A4R0PEW7</accession>
<name>A0A4R0PEW7_9SPHI</name>
<dbReference type="Proteomes" id="UP000293925">
    <property type="component" value="Unassembled WGS sequence"/>
</dbReference>
<dbReference type="GO" id="GO:0004803">
    <property type="term" value="F:transposase activity"/>
    <property type="evidence" value="ECO:0007669"/>
    <property type="project" value="InterPro"/>
</dbReference>
<feature type="domain" description="Transposase IS4-like" evidence="1">
    <location>
        <begin position="108"/>
        <end position="279"/>
    </location>
</feature>
<dbReference type="EMBL" id="SJSO01000050">
    <property type="protein sequence ID" value="TCD13949.1"/>
    <property type="molecule type" value="Genomic_DNA"/>
</dbReference>
<dbReference type="AlphaFoldDB" id="A0A4R0PEW7"/>
<sequence length="300" mass="34346">MHCIKSNFDKIMRVLNDVLGSDMPAFGTLLRPGPKTKFSDIEIIALSFAAEAAGVISENHLFNILNSDYKTSFPNLISRRQYNDRLRNLFHFIEDIRKKMVNKMNALTDVFAIDSMPIEICKLSREHRNTLGKDHAYAQPAKGFCASQNKYFYGYKLHAVCSPSGVVQLFDLGNAKIHDIHYLKEIAPNFRNCIITGDRGYVSDELKKHLLRRFNISLEVPSRSNQKVKSKVIKPLRVIRKRMETVFSQLCLQFKMQVNLAKQFLGFKTRILAKITCMTMLQYINYVSGKPIGKIKSSLS</sequence>
<organism evidence="2 3">
    <name type="scientific">Pedobacter psychrodurus</name>
    <dbReference type="NCBI Taxonomy" id="2530456"/>
    <lineage>
        <taxon>Bacteria</taxon>
        <taxon>Pseudomonadati</taxon>
        <taxon>Bacteroidota</taxon>
        <taxon>Sphingobacteriia</taxon>
        <taxon>Sphingobacteriales</taxon>
        <taxon>Sphingobacteriaceae</taxon>
        <taxon>Pedobacter</taxon>
    </lineage>
</organism>
<dbReference type="Pfam" id="PF01609">
    <property type="entry name" value="DDE_Tnp_1"/>
    <property type="match status" value="1"/>
</dbReference>
<protein>
    <submittedName>
        <fullName evidence="2">IS982 family transposase</fullName>
    </submittedName>
</protein>
<dbReference type="RefSeq" id="WP_131534920.1">
    <property type="nucleotide sequence ID" value="NZ_SJSO01000050.1"/>
</dbReference>
<keyword evidence="3" id="KW-1185">Reference proteome</keyword>
<evidence type="ECO:0000313" key="3">
    <source>
        <dbReference type="Proteomes" id="UP000293925"/>
    </source>
</evidence>
<dbReference type="NCBIfam" id="NF033520">
    <property type="entry name" value="transpos_IS982"/>
    <property type="match status" value="1"/>
</dbReference>
<evidence type="ECO:0000259" key="1">
    <source>
        <dbReference type="Pfam" id="PF01609"/>
    </source>
</evidence>
<gene>
    <name evidence="2" type="ORF">EZ456_24875</name>
</gene>
<reference evidence="2 3" key="1">
    <citation type="submission" date="2019-02" db="EMBL/GenBank/DDBJ databases">
        <title>Pedobacter sp. RP-3-21 sp. nov., isolated from Arctic soil.</title>
        <authorList>
            <person name="Dahal R.H."/>
        </authorList>
    </citation>
    <scope>NUCLEOTIDE SEQUENCE [LARGE SCALE GENOMIC DNA]</scope>
    <source>
        <strain evidence="2 3">RP-3-21</strain>
    </source>
</reference>
<dbReference type="GO" id="GO:0003677">
    <property type="term" value="F:DNA binding"/>
    <property type="evidence" value="ECO:0007669"/>
    <property type="project" value="InterPro"/>
</dbReference>
<dbReference type="GO" id="GO:0006313">
    <property type="term" value="P:DNA transposition"/>
    <property type="evidence" value="ECO:0007669"/>
    <property type="project" value="InterPro"/>
</dbReference>
<comment type="caution">
    <text evidence="2">The sequence shown here is derived from an EMBL/GenBank/DDBJ whole genome shotgun (WGS) entry which is preliminary data.</text>
</comment>
<evidence type="ECO:0000313" key="2">
    <source>
        <dbReference type="EMBL" id="TCD13949.1"/>
    </source>
</evidence>
<dbReference type="OrthoDB" id="706456at2"/>
<dbReference type="InterPro" id="IPR002559">
    <property type="entry name" value="Transposase_11"/>
</dbReference>